<protein>
    <submittedName>
        <fullName evidence="1">Uncharacterized protein</fullName>
    </submittedName>
</protein>
<comment type="caution">
    <text evidence="1">The sequence shown here is derived from an EMBL/GenBank/DDBJ whole genome shotgun (WGS) entry which is preliminary data.</text>
</comment>
<dbReference type="GO" id="GO:0005829">
    <property type="term" value="C:cytosol"/>
    <property type="evidence" value="ECO:0007669"/>
    <property type="project" value="TreeGrafter"/>
</dbReference>
<dbReference type="GO" id="GO:0032991">
    <property type="term" value="C:protein-containing complex"/>
    <property type="evidence" value="ECO:0007669"/>
    <property type="project" value="TreeGrafter"/>
</dbReference>
<keyword evidence="2" id="KW-1185">Reference proteome</keyword>
<dbReference type="SUPFAM" id="SSF53335">
    <property type="entry name" value="S-adenosyl-L-methionine-dependent methyltransferases"/>
    <property type="match status" value="1"/>
</dbReference>
<dbReference type="InterPro" id="IPR019410">
    <property type="entry name" value="Methyltransf_16"/>
</dbReference>
<name>A0A8H5CCL4_9AGAR</name>
<dbReference type="PANTHER" id="PTHR14614:SF161">
    <property type="match status" value="1"/>
</dbReference>
<evidence type="ECO:0000313" key="1">
    <source>
        <dbReference type="EMBL" id="KAF5339260.1"/>
    </source>
</evidence>
<accession>A0A8H5CCL4</accession>
<proteinExistence type="predicted"/>
<sequence length="366" mass="40915">MTVPMNPNFPVNLQIAASSPSIHSQVQGKAFSKEAQQKAIQRYGIAGRVWEAAYLLNLYLNPPSNSRLVFDPPFQTRREGSTIVEIGSGSGLVASNVARSLNPETELLILTDLPEVCPLLEENLASISVELRENAKRDVVLVRPLSWGNHQDAFSIASELGLELEPRNFDHSGQQPRYLTHILCSDLVYFPELLAPLLRTLIQLSSPPFIPIRYTGSEHDLQIIISYKIRSLSKETPFWSAFGVWFTFEPVLVREGSITAEEIRNNCPNGDSNIDRYISGAEPKLEPKHNSKTSRWSRLGSDLEGPSFVFIARRRPESYGWNVPEKDEELLSGKGVFTDSQVPKGDDTFEQLLFMALNGDGESDDE</sequence>
<dbReference type="AlphaFoldDB" id="A0A8H5CCL4"/>
<dbReference type="Gene3D" id="3.40.50.150">
    <property type="entry name" value="Vaccinia Virus protein VP39"/>
    <property type="match status" value="1"/>
</dbReference>
<reference evidence="1 2" key="1">
    <citation type="journal article" date="2020" name="ISME J.">
        <title>Uncovering the hidden diversity of litter-decomposition mechanisms in mushroom-forming fungi.</title>
        <authorList>
            <person name="Floudas D."/>
            <person name="Bentzer J."/>
            <person name="Ahren D."/>
            <person name="Johansson T."/>
            <person name="Persson P."/>
            <person name="Tunlid A."/>
        </authorList>
    </citation>
    <scope>NUCLEOTIDE SEQUENCE [LARGE SCALE GENOMIC DNA]</scope>
    <source>
        <strain evidence="1 2">CBS 291.85</strain>
    </source>
</reference>
<dbReference type="PANTHER" id="PTHR14614">
    <property type="entry name" value="HEPATOCELLULAR CARCINOMA-ASSOCIATED ANTIGEN"/>
    <property type="match status" value="1"/>
</dbReference>
<organism evidence="1 2">
    <name type="scientific">Tetrapyrgos nigripes</name>
    <dbReference type="NCBI Taxonomy" id="182062"/>
    <lineage>
        <taxon>Eukaryota</taxon>
        <taxon>Fungi</taxon>
        <taxon>Dikarya</taxon>
        <taxon>Basidiomycota</taxon>
        <taxon>Agaricomycotina</taxon>
        <taxon>Agaricomycetes</taxon>
        <taxon>Agaricomycetidae</taxon>
        <taxon>Agaricales</taxon>
        <taxon>Marasmiineae</taxon>
        <taxon>Marasmiaceae</taxon>
        <taxon>Tetrapyrgos</taxon>
    </lineage>
</organism>
<dbReference type="EMBL" id="JAACJM010000186">
    <property type="protein sequence ID" value="KAF5339260.1"/>
    <property type="molecule type" value="Genomic_DNA"/>
</dbReference>
<dbReference type="InterPro" id="IPR029063">
    <property type="entry name" value="SAM-dependent_MTases_sf"/>
</dbReference>
<evidence type="ECO:0000313" key="2">
    <source>
        <dbReference type="Proteomes" id="UP000559256"/>
    </source>
</evidence>
<dbReference type="OrthoDB" id="413520at2759"/>
<dbReference type="GO" id="GO:0008757">
    <property type="term" value="F:S-adenosylmethionine-dependent methyltransferase activity"/>
    <property type="evidence" value="ECO:0007669"/>
    <property type="project" value="UniProtKB-ARBA"/>
</dbReference>
<dbReference type="Pfam" id="PF10294">
    <property type="entry name" value="Methyltransf_16"/>
    <property type="match status" value="1"/>
</dbReference>
<gene>
    <name evidence="1" type="ORF">D9758_013335</name>
</gene>
<dbReference type="Proteomes" id="UP000559256">
    <property type="component" value="Unassembled WGS sequence"/>
</dbReference>